<dbReference type="CDD" id="cd08189">
    <property type="entry name" value="Fe-ADH-like"/>
    <property type="match status" value="1"/>
</dbReference>
<protein>
    <submittedName>
        <fullName evidence="6">Iron-containing alcohol dehydrogenase</fullName>
    </submittedName>
</protein>
<comment type="caution">
    <text evidence="6">The sequence shown here is derived from an EMBL/GenBank/DDBJ whole genome shotgun (WGS) entry which is preliminary data.</text>
</comment>
<dbReference type="PANTHER" id="PTHR11496:SF102">
    <property type="entry name" value="ALCOHOL DEHYDROGENASE 4"/>
    <property type="match status" value="1"/>
</dbReference>
<comment type="cofactor">
    <cofactor evidence="1">
        <name>Fe cation</name>
        <dbReference type="ChEBI" id="CHEBI:24875"/>
    </cofactor>
</comment>
<dbReference type="GO" id="GO:0004022">
    <property type="term" value="F:alcohol dehydrogenase (NAD+) activity"/>
    <property type="evidence" value="ECO:0007669"/>
    <property type="project" value="TreeGrafter"/>
</dbReference>
<gene>
    <name evidence="6" type="ORF">ENH88_12110</name>
</gene>
<evidence type="ECO:0000259" key="4">
    <source>
        <dbReference type="Pfam" id="PF00465"/>
    </source>
</evidence>
<dbReference type="FunFam" id="1.20.1090.10:FF:000001">
    <property type="entry name" value="Aldehyde-alcohol dehydrogenase"/>
    <property type="match status" value="1"/>
</dbReference>
<dbReference type="InterPro" id="IPR001670">
    <property type="entry name" value="ADH_Fe/GldA"/>
</dbReference>
<evidence type="ECO:0000256" key="1">
    <source>
        <dbReference type="ARBA" id="ARBA00001962"/>
    </source>
</evidence>
<dbReference type="Pfam" id="PF00465">
    <property type="entry name" value="Fe-ADH"/>
    <property type="match status" value="1"/>
</dbReference>
<sequence length="398" mass="43611">MRILYRGYHFILKCIVIFIGIPNPNLYQGIAGFKQWLLLLKPVRPIFVVTDNTLKNLKVIEPILAHLDEQQIPWQLFSDVNANPTVNNVEDGLLLYRQYQCECIIAIGGGSVLDCAKLIAARTVQPNKSVAQLKGLFKVINKLPTLCAIPTTAGTGSETTVAAVVNDPNAQQKYAATDFTLVPSDAVLIPEFTQSVPAHITATTGIDALTHAIEAYVGINGLAFSNKRSLMAIELILKNLLIAYKNGDDLAARENMLLASFYAGQAFTRASVGYVHAIAHQFGAQYGTAHGLANSVVLMPVLRFYGSTIDNKLAEIADYCQLTSLQQTRTEKAATFLVTLEQLLTDLAIPRYLEEVKRTDIPLLAKSAIAEANWNYPVPKFMSEAQCQVIISKVSTDK</sequence>
<proteinExistence type="inferred from homology"/>
<evidence type="ECO:0000256" key="3">
    <source>
        <dbReference type="ARBA" id="ARBA00023002"/>
    </source>
</evidence>
<dbReference type="SUPFAM" id="SSF56796">
    <property type="entry name" value="Dehydroquinate synthase-like"/>
    <property type="match status" value="1"/>
</dbReference>
<name>A0A7V1GES0_9GAMM</name>
<dbReference type="InterPro" id="IPR056798">
    <property type="entry name" value="ADH_Fe_C"/>
</dbReference>
<dbReference type="EMBL" id="DRGM01000128">
    <property type="protein sequence ID" value="HEA17165.1"/>
    <property type="molecule type" value="Genomic_DNA"/>
</dbReference>
<dbReference type="RefSeq" id="WP_304182496.1">
    <property type="nucleotide sequence ID" value="NZ_DRGM01000128.1"/>
</dbReference>
<organism evidence="6">
    <name type="scientific">Pseudoalteromonas prydzensis</name>
    <dbReference type="NCBI Taxonomy" id="182141"/>
    <lineage>
        <taxon>Bacteria</taxon>
        <taxon>Pseudomonadati</taxon>
        <taxon>Pseudomonadota</taxon>
        <taxon>Gammaproteobacteria</taxon>
        <taxon>Alteromonadales</taxon>
        <taxon>Pseudoalteromonadaceae</taxon>
        <taxon>Pseudoalteromonas</taxon>
    </lineage>
</organism>
<dbReference type="PANTHER" id="PTHR11496">
    <property type="entry name" value="ALCOHOL DEHYDROGENASE"/>
    <property type="match status" value="1"/>
</dbReference>
<reference evidence="6" key="1">
    <citation type="journal article" date="2020" name="mSystems">
        <title>Genome- and Community-Level Interaction Insights into Carbon Utilization and Element Cycling Functions of Hydrothermarchaeota in Hydrothermal Sediment.</title>
        <authorList>
            <person name="Zhou Z."/>
            <person name="Liu Y."/>
            <person name="Xu W."/>
            <person name="Pan J."/>
            <person name="Luo Z.H."/>
            <person name="Li M."/>
        </authorList>
    </citation>
    <scope>NUCLEOTIDE SEQUENCE [LARGE SCALE GENOMIC DNA]</scope>
    <source>
        <strain evidence="6">HyVt-346</strain>
    </source>
</reference>
<comment type="similarity">
    <text evidence="2">Belongs to the iron-containing alcohol dehydrogenase family.</text>
</comment>
<dbReference type="Pfam" id="PF25137">
    <property type="entry name" value="ADH_Fe_C"/>
    <property type="match status" value="1"/>
</dbReference>
<accession>A0A7V1GES0</accession>
<evidence type="ECO:0000259" key="5">
    <source>
        <dbReference type="Pfam" id="PF25137"/>
    </source>
</evidence>
<dbReference type="Gene3D" id="1.20.1090.10">
    <property type="entry name" value="Dehydroquinate synthase-like - alpha domain"/>
    <property type="match status" value="1"/>
</dbReference>
<dbReference type="Proteomes" id="UP000886188">
    <property type="component" value="Unassembled WGS sequence"/>
</dbReference>
<feature type="domain" description="Fe-containing alcohol dehydrogenase-like C-terminal" evidence="5">
    <location>
        <begin position="201"/>
        <end position="393"/>
    </location>
</feature>
<dbReference type="Gene3D" id="3.40.50.1970">
    <property type="match status" value="1"/>
</dbReference>
<dbReference type="InterPro" id="IPR039697">
    <property type="entry name" value="Alcohol_dehydrogenase_Fe"/>
</dbReference>
<dbReference type="FunFam" id="3.40.50.1970:FF:000003">
    <property type="entry name" value="Alcohol dehydrogenase, iron-containing"/>
    <property type="match status" value="1"/>
</dbReference>
<dbReference type="AlphaFoldDB" id="A0A7V1GES0"/>
<keyword evidence="3" id="KW-0560">Oxidoreductase</keyword>
<evidence type="ECO:0000313" key="6">
    <source>
        <dbReference type="EMBL" id="HEA17165.1"/>
    </source>
</evidence>
<feature type="domain" description="Alcohol dehydrogenase iron-type/glycerol dehydrogenase GldA" evidence="4">
    <location>
        <begin position="42"/>
        <end position="189"/>
    </location>
</feature>
<dbReference type="GO" id="GO:0046872">
    <property type="term" value="F:metal ion binding"/>
    <property type="evidence" value="ECO:0007669"/>
    <property type="project" value="InterPro"/>
</dbReference>
<evidence type="ECO:0000256" key="2">
    <source>
        <dbReference type="ARBA" id="ARBA00007358"/>
    </source>
</evidence>